<keyword evidence="1" id="KW-1133">Transmembrane helix</keyword>
<dbReference type="AlphaFoldDB" id="L0EVL3"/>
<evidence type="ECO:0000313" key="3">
    <source>
        <dbReference type="Proteomes" id="UP000010799"/>
    </source>
</evidence>
<keyword evidence="1" id="KW-0472">Membrane</keyword>
<feature type="transmembrane region" description="Helical" evidence="1">
    <location>
        <begin position="30"/>
        <end position="47"/>
    </location>
</feature>
<protein>
    <submittedName>
        <fullName evidence="2">Uncharacterized protein</fullName>
    </submittedName>
</protein>
<dbReference type="InterPro" id="IPR043912">
    <property type="entry name" value="DUF5765"/>
</dbReference>
<feature type="transmembrane region" description="Helical" evidence="1">
    <location>
        <begin position="159"/>
        <end position="183"/>
    </location>
</feature>
<keyword evidence="1" id="KW-0812">Transmembrane</keyword>
<name>L0EVL3_LIBCB</name>
<dbReference type="STRING" id="1215343.B488_04390"/>
<dbReference type="Pfam" id="PF19069">
    <property type="entry name" value="DUF5765"/>
    <property type="match status" value="1"/>
</dbReference>
<dbReference type="HOGENOM" id="CLU_1110409_0_0_5"/>
<feature type="transmembrane region" description="Helical" evidence="1">
    <location>
        <begin position="98"/>
        <end position="119"/>
    </location>
</feature>
<dbReference type="EMBL" id="CP003789">
    <property type="protein sequence ID" value="AGA64431.1"/>
    <property type="molecule type" value="Genomic_DNA"/>
</dbReference>
<feature type="transmembrane region" description="Helical" evidence="1">
    <location>
        <begin position="214"/>
        <end position="234"/>
    </location>
</feature>
<dbReference type="RefSeq" id="WP_015272858.1">
    <property type="nucleotide sequence ID" value="NC_019907.1"/>
</dbReference>
<evidence type="ECO:0000313" key="2">
    <source>
        <dbReference type="EMBL" id="AGA64431.1"/>
    </source>
</evidence>
<accession>L0EVL3</accession>
<dbReference type="PATRIC" id="fig|1215343.11.peg.449"/>
<dbReference type="PROSITE" id="PS51257">
    <property type="entry name" value="PROKAR_LIPOPROTEIN"/>
    <property type="match status" value="1"/>
</dbReference>
<organism evidence="2 3">
    <name type="scientific">Liberibacter crescens (strain BT-1)</name>
    <dbReference type="NCBI Taxonomy" id="1215343"/>
    <lineage>
        <taxon>Bacteria</taxon>
        <taxon>Pseudomonadati</taxon>
        <taxon>Pseudomonadota</taxon>
        <taxon>Alphaproteobacteria</taxon>
        <taxon>Hyphomicrobiales</taxon>
        <taxon>Rhizobiaceae</taxon>
        <taxon>Liberibacter</taxon>
    </lineage>
</organism>
<reference evidence="2 3" key="1">
    <citation type="journal article" date="2012" name="Stand. Genomic Sci.">
        <title>Complete genome sequence of Liberibacter crescens BT-1.</title>
        <authorList>
            <person name="Leonard M.T."/>
            <person name="Fagen J.R."/>
            <person name="Davis-Richardson A.G."/>
            <person name="Davis M.J."/>
            <person name="Triplett E.W."/>
        </authorList>
    </citation>
    <scope>NUCLEOTIDE SEQUENCE [LARGE SCALE GENOMIC DNA]</scope>
    <source>
        <strain evidence="2 3">BT-1</strain>
    </source>
</reference>
<sequence>MCWNGKASTTLSIIGFIGCSISAYKKDSPVLWGCLAYFSLMEVLQAFTYNVINSCFDLRNQVATSLGYLHISLQPFFINAISMYFIPKEAQKKIATPVFMICFICFIVMFVQAFPYHSFSLIPKAAAPMCSDRLCSVSGNWHIAWEFPINNIFNLNAPISLFGIPLSFGNIVWAPYIISAFLLPIAYGSWRFTLYHFLVGPVLARLTTSNINEFPAIWCLFSIGLLLIVIKTRIRNILFIKKLWWFDQKMRF</sequence>
<dbReference type="eggNOG" id="ENOG502ZBUV">
    <property type="taxonomic scope" value="Bacteria"/>
</dbReference>
<dbReference type="Proteomes" id="UP000010799">
    <property type="component" value="Chromosome"/>
</dbReference>
<dbReference type="KEGG" id="lcc:B488_04390"/>
<evidence type="ECO:0000256" key="1">
    <source>
        <dbReference type="SAM" id="Phobius"/>
    </source>
</evidence>
<gene>
    <name evidence="2" type="ordered locus">B488_04390</name>
</gene>
<proteinExistence type="predicted"/>
<feature type="transmembrane region" description="Helical" evidence="1">
    <location>
        <begin position="67"/>
        <end position="86"/>
    </location>
</feature>
<keyword evidence="3" id="KW-1185">Reference proteome</keyword>